<protein>
    <submittedName>
        <fullName evidence="2">Uncharacterized protein</fullName>
    </submittedName>
</protein>
<reference evidence="2" key="2">
    <citation type="journal article" date="2015" name="Data Brief">
        <title>Shoot transcriptome of the giant reed, Arundo donax.</title>
        <authorList>
            <person name="Barrero R.A."/>
            <person name="Guerrero F.D."/>
            <person name="Moolhuijzen P."/>
            <person name="Goolsby J.A."/>
            <person name="Tidwell J."/>
            <person name="Bellgard S.E."/>
            <person name="Bellgard M.I."/>
        </authorList>
    </citation>
    <scope>NUCLEOTIDE SEQUENCE</scope>
    <source>
        <tissue evidence="2">Shoot tissue taken approximately 20 cm above the soil surface</tissue>
    </source>
</reference>
<feature type="compositionally biased region" description="Polar residues" evidence="1">
    <location>
        <begin position="16"/>
        <end position="35"/>
    </location>
</feature>
<dbReference type="AlphaFoldDB" id="A0A0A9H8M0"/>
<sequence>MEAPLRVSGMEGSSAGWHSTRSIMGKSSSMNSFPSPDTPGLSGARTFLAVRIPDLVANSTTVSCSERTEVKRKCAEASVACPQSSTSAAGVNHRSWNRGAAPVAEESRRRKAVSERLNSAATDCNHRSSAALAASSRRHTAAGLPLNGSAVKASTTAYWIGFLVIAPRNELRSFPGLWPPPAAASKFPCGIWSG</sequence>
<reference evidence="2" key="1">
    <citation type="submission" date="2014-09" db="EMBL/GenBank/DDBJ databases">
        <authorList>
            <person name="Magalhaes I.L.F."/>
            <person name="Oliveira U."/>
            <person name="Santos F.R."/>
            <person name="Vidigal T.H.D.A."/>
            <person name="Brescovit A.D."/>
            <person name="Santos A.J."/>
        </authorList>
    </citation>
    <scope>NUCLEOTIDE SEQUENCE</scope>
    <source>
        <tissue evidence="2">Shoot tissue taken approximately 20 cm above the soil surface</tissue>
    </source>
</reference>
<dbReference type="EMBL" id="GBRH01164809">
    <property type="protein sequence ID" value="JAE33087.1"/>
    <property type="molecule type" value="Transcribed_RNA"/>
</dbReference>
<evidence type="ECO:0000256" key="1">
    <source>
        <dbReference type="SAM" id="MobiDB-lite"/>
    </source>
</evidence>
<evidence type="ECO:0000313" key="2">
    <source>
        <dbReference type="EMBL" id="JAE33087.1"/>
    </source>
</evidence>
<name>A0A0A9H8M0_ARUDO</name>
<proteinExistence type="predicted"/>
<feature type="region of interest" description="Disordered" evidence="1">
    <location>
        <begin position="1"/>
        <end position="38"/>
    </location>
</feature>
<accession>A0A0A9H8M0</accession>
<organism evidence="2">
    <name type="scientific">Arundo donax</name>
    <name type="common">Giant reed</name>
    <name type="synonym">Donax arundinaceus</name>
    <dbReference type="NCBI Taxonomy" id="35708"/>
    <lineage>
        <taxon>Eukaryota</taxon>
        <taxon>Viridiplantae</taxon>
        <taxon>Streptophyta</taxon>
        <taxon>Embryophyta</taxon>
        <taxon>Tracheophyta</taxon>
        <taxon>Spermatophyta</taxon>
        <taxon>Magnoliopsida</taxon>
        <taxon>Liliopsida</taxon>
        <taxon>Poales</taxon>
        <taxon>Poaceae</taxon>
        <taxon>PACMAD clade</taxon>
        <taxon>Arundinoideae</taxon>
        <taxon>Arundineae</taxon>
        <taxon>Arundo</taxon>
    </lineage>
</organism>